<dbReference type="EMBL" id="FMXR01000005">
    <property type="protein sequence ID" value="SDB07212.1"/>
    <property type="molecule type" value="Genomic_DNA"/>
</dbReference>
<keyword evidence="1" id="KW-1133">Transmembrane helix</keyword>
<dbReference type="STRING" id="1732.SAMN02910417_00528"/>
<organism evidence="2 3">
    <name type="scientific">Eubacterium oxidoreducens</name>
    <dbReference type="NCBI Taxonomy" id="1732"/>
    <lineage>
        <taxon>Bacteria</taxon>
        <taxon>Bacillati</taxon>
        <taxon>Bacillota</taxon>
        <taxon>Clostridia</taxon>
        <taxon>Eubacteriales</taxon>
        <taxon>Eubacteriaceae</taxon>
        <taxon>Eubacterium</taxon>
    </lineage>
</organism>
<gene>
    <name evidence="2" type="ORF">SAMN02910417_00528</name>
</gene>
<dbReference type="Proteomes" id="UP000199228">
    <property type="component" value="Unassembled WGS sequence"/>
</dbReference>
<dbReference type="OrthoDB" id="1779852at2"/>
<dbReference type="RefSeq" id="WP_090171902.1">
    <property type="nucleotide sequence ID" value="NZ_FMXR01000005.1"/>
</dbReference>
<dbReference type="AlphaFoldDB" id="A0A1G6AFK7"/>
<keyword evidence="3" id="KW-1185">Reference proteome</keyword>
<protein>
    <submittedName>
        <fullName evidence="2">Cell division protein FtsL</fullName>
    </submittedName>
</protein>
<keyword evidence="1" id="KW-0812">Transmembrane</keyword>
<proteinExistence type="predicted"/>
<evidence type="ECO:0000256" key="1">
    <source>
        <dbReference type="SAM" id="Phobius"/>
    </source>
</evidence>
<dbReference type="GO" id="GO:0051301">
    <property type="term" value="P:cell division"/>
    <property type="evidence" value="ECO:0007669"/>
    <property type="project" value="UniProtKB-KW"/>
</dbReference>
<evidence type="ECO:0000313" key="2">
    <source>
        <dbReference type="EMBL" id="SDB07212.1"/>
    </source>
</evidence>
<keyword evidence="2" id="KW-0131">Cell cycle</keyword>
<reference evidence="2 3" key="1">
    <citation type="submission" date="2016-10" db="EMBL/GenBank/DDBJ databases">
        <authorList>
            <person name="de Groot N.N."/>
        </authorList>
    </citation>
    <scope>NUCLEOTIDE SEQUENCE [LARGE SCALE GENOMIC DNA]</scope>
    <source>
        <strain evidence="2 3">DSM 3217</strain>
    </source>
</reference>
<keyword evidence="2" id="KW-0132">Cell division</keyword>
<accession>A0A1G6AFK7</accession>
<keyword evidence="1" id="KW-0472">Membrane</keyword>
<sequence>MADTKNYYYIEGNTVREILPQEAPIEREHRRRHIDRQTKRNRQRAKALSAGNVLFMTLALAAVGMVAACYLHLQADVTEVKSDVVEMQSELITMQDTNDAYEKEIEASVSLTDIKKKAIKELGMTYPSADQIVYYSVDSQDYMQQYADIP</sequence>
<feature type="transmembrane region" description="Helical" evidence="1">
    <location>
        <begin position="47"/>
        <end position="73"/>
    </location>
</feature>
<name>A0A1G6AFK7_EUBOX</name>
<evidence type="ECO:0000313" key="3">
    <source>
        <dbReference type="Proteomes" id="UP000199228"/>
    </source>
</evidence>